<keyword evidence="4" id="KW-0274">FAD</keyword>
<feature type="transmembrane region" description="Helical" evidence="6">
    <location>
        <begin position="9"/>
        <end position="29"/>
    </location>
</feature>
<evidence type="ECO:0000256" key="1">
    <source>
        <dbReference type="ARBA" id="ARBA00001974"/>
    </source>
</evidence>
<gene>
    <name evidence="8" type="ORF">CPELLU_LOCUS5889</name>
</gene>
<dbReference type="InterPro" id="IPR016166">
    <property type="entry name" value="FAD-bd_PCMH"/>
</dbReference>
<dbReference type="AlphaFoldDB" id="A0A9N9BV62"/>
<dbReference type="InterPro" id="IPR050416">
    <property type="entry name" value="FAD-linked_Oxidoreductase"/>
</dbReference>
<keyword evidence="6" id="KW-0472">Membrane</keyword>
<sequence>MKKVLFNGLYYPIISYLVGVALLISVSWADFNPNSYKSIEDCVAATGVLVISKNDPGYNDARVGERVRFQQYPRMITYPNNTIQVQQLVLCSNTFKITPCPRNGGHSNSGSSSLNDSLVIDISNINFVNIDTVSQTAIVGGGIRLGPLYIQLAQKNFTFISGICPTTGLSGIIAAGGFGLQSRKYGVTGDLVLEAQVITADGNSLTANSIINADLFWAIRGGGATYGIITQWKLQLIPAWDIVSVFTIEYPYDPNLFASVLKAFTNFGHLAPNELSTTLYVTNTNFKIVGHYLGKNDQIYDKLLNAGLLSYNGSQIEGCDQETIEKKLLLLCDHLGARAYFLDPQKTCKRYDFFNIGTSPYASNSLAYTIQNVTYPPAATVPGNVNQGVLSAYPPGPLQARENVKTKSIYFGGPLNDTAINVIIGLLKQMPSGTFAELLSYGGLLSTQSSNLTAFIHRNGVAYHLLIQAPSTYDPKTNAWISQWDTDVRPFSNGQSYQGYDDPDLPNFIQLYFGNNLKRLQDIKSKYDPQQLFSQPYLNSTKTQSPSLFDTCPFAHNESLPARRNSGNRTINLINLDKIIISLWVVILLFIIW</sequence>
<evidence type="ECO:0000256" key="5">
    <source>
        <dbReference type="ARBA" id="ARBA00023002"/>
    </source>
</evidence>
<evidence type="ECO:0000313" key="8">
    <source>
        <dbReference type="EMBL" id="CAG8576491.1"/>
    </source>
</evidence>
<comment type="cofactor">
    <cofactor evidence="1">
        <name>FAD</name>
        <dbReference type="ChEBI" id="CHEBI:57692"/>
    </cofactor>
</comment>
<dbReference type="InterPro" id="IPR036318">
    <property type="entry name" value="FAD-bd_PCMH-like_sf"/>
</dbReference>
<evidence type="ECO:0000313" key="9">
    <source>
        <dbReference type="Proteomes" id="UP000789759"/>
    </source>
</evidence>
<dbReference type="Proteomes" id="UP000789759">
    <property type="component" value="Unassembled WGS sequence"/>
</dbReference>
<dbReference type="SUPFAM" id="SSF56176">
    <property type="entry name" value="FAD-binding/transporter-associated domain-like"/>
    <property type="match status" value="1"/>
</dbReference>
<dbReference type="Pfam" id="PF01565">
    <property type="entry name" value="FAD_binding_4"/>
    <property type="match status" value="1"/>
</dbReference>
<accession>A0A9N9BV62</accession>
<comment type="caution">
    <text evidence="8">The sequence shown here is derived from an EMBL/GenBank/DDBJ whole genome shotgun (WGS) entry which is preliminary data.</text>
</comment>
<evidence type="ECO:0000259" key="7">
    <source>
        <dbReference type="PROSITE" id="PS51387"/>
    </source>
</evidence>
<dbReference type="EMBL" id="CAJVQA010003517">
    <property type="protein sequence ID" value="CAG8576491.1"/>
    <property type="molecule type" value="Genomic_DNA"/>
</dbReference>
<dbReference type="Gene3D" id="3.30.465.10">
    <property type="match status" value="1"/>
</dbReference>
<reference evidence="8" key="1">
    <citation type="submission" date="2021-06" db="EMBL/GenBank/DDBJ databases">
        <authorList>
            <person name="Kallberg Y."/>
            <person name="Tangrot J."/>
            <person name="Rosling A."/>
        </authorList>
    </citation>
    <scope>NUCLEOTIDE SEQUENCE</scope>
    <source>
        <strain evidence="8">FL966</strain>
    </source>
</reference>
<evidence type="ECO:0000256" key="3">
    <source>
        <dbReference type="ARBA" id="ARBA00022630"/>
    </source>
</evidence>
<keyword evidence="5" id="KW-0560">Oxidoreductase</keyword>
<dbReference type="InterPro" id="IPR006094">
    <property type="entry name" value="Oxid_FAD_bind_N"/>
</dbReference>
<evidence type="ECO:0000256" key="2">
    <source>
        <dbReference type="ARBA" id="ARBA00005466"/>
    </source>
</evidence>
<protein>
    <submittedName>
        <fullName evidence="8">17577_t:CDS:1</fullName>
    </submittedName>
</protein>
<dbReference type="PROSITE" id="PS51387">
    <property type="entry name" value="FAD_PCMH"/>
    <property type="match status" value="1"/>
</dbReference>
<dbReference type="Pfam" id="PF08031">
    <property type="entry name" value="BBE"/>
    <property type="match status" value="1"/>
</dbReference>
<dbReference type="OrthoDB" id="415825at2759"/>
<feature type="transmembrane region" description="Helical" evidence="6">
    <location>
        <begin position="573"/>
        <end position="592"/>
    </location>
</feature>
<dbReference type="InterPro" id="IPR016169">
    <property type="entry name" value="FAD-bd_PCMH_sub2"/>
</dbReference>
<dbReference type="GO" id="GO:0016491">
    <property type="term" value="F:oxidoreductase activity"/>
    <property type="evidence" value="ECO:0007669"/>
    <property type="project" value="UniProtKB-KW"/>
</dbReference>
<dbReference type="GO" id="GO:0071949">
    <property type="term" value="F:FAD binding"/>
    <property type="evidence" value="ECO:0007669"/>
    <property type="project" value="InterPro"/>
</dbReference>
<evidence type="ECO:0000256" key="4">
    <source>
        <dbReference type="ARBA" id="ARBA00022827"/>
    </source>
</evidence>
<feature type="domain" description="FAD-binding PCMH-type" evidence="7">
    <location>
        <begin position="69"/>
        <end position="239"/>
    </location>
</feature>
<keyword evidence="6" id="KW-0812">Transmembrane</keyword>
<dbReference type="InterPro" id="IPR012951">
    <property type="entry name" value="BBE"/>
</dbReference>
<organism evidence="8 9">
    <name type="scientific">Cetraspora pellucida</name>
    <dbReference type="NCBI Taxonomy" id="1433469"/>
    <lineage>
        <taxon>Eukaryota</taxon>
        <taxon>Fungi</taxon>
        <taxon>Fungi incertae sedis</taxon>
        <taxon>Mucoromycota</taxon>
        <taxon>Glomeromycotina</taxon>
        <taxon>Glomeromycetes</taxon>
        <taxon>Diversisporales</taxon>
        <taxon>Gigasporaceae</taxon>
        <taxon>Cetraspora</taxon>
    </lineage>
</organism>
<name>A0A9N9BV62_9GLOM</name>
<keyword evidence="6" id="KW-1133">Transmembrane helix</keyword>
<keyword evidence="3" id="KW-0285">Flavoprotein</keyword>
<proteinExistence type="inferred from homology"/>
<keyword evidence="9" id="KW-1185">Reference proteome</keyword>
<dbReference type="PANTHER" id="PTHR42973">
    <property type="entry name" value="BINDING OXIDOREDUCTASE, PUTATIVE (AFU_ORTHOLOGUE AFUA_1G17690)-RELATED"/>
    <property type="match status" value="1"/>
</dbReference>
<dbReference type="Gene3D" id="3.40.462.20">
    <property type="match status" value="1"/>
</dbReference>
<comment type="similarity">
    <text evidence="2">Belongs to the oxygen-dependent FAD-linked oxidoreductase family.</text>
</comment>
<dbReference type="PANTHER" id="PTHR42973:SF39">
    <property type="entry name" value="FAD-BINDING PCMH-TYPE DOMAIN-CONTAINING PROTEIN"/>
    <property type="match status" value="1"/>
</dbReference>
<evidence type="ECO:0000256" key="6">
    <source>
        <dbReference type="SAM" id="Phobius"/>
    </source>
</evidence>